<evidence type="ECO:0000256" key="6">
    <source>
        <dbReference type="ARBA" id="ARBA00012102"/>
    </source>
</evidence>
<comment type="cofactor">
    <cofactor evidence="16">
        <name>NH4(+)</name>
        <dbReference type="ChEBI" id="CHEBI:28938"/>
    </cofactor>
    <cofactor evidence="16">
        <name>K(+)</name>
        <dbReference type="ChEBI" id="CHEBI:29103"/>
    </cofactor>
    <text evidence="16">A monovalent cation. Ammonium or potassium.</text>
</comment>
<comment type="pathway">
    <text evidence="4 16">Cofactor biosynthesis; coenzyme A biosynthesis; CoA from (R)-pantothenate: step 1/5.</text>
</comment>
<dbReference type="GO" id="GO:0005737">
    <property type="term" value="C:cytoplasm"/>
    <property type="evidence" value="ECO:0007669"/>
    <property type="project" value="UniProtKB-SubCell"/>
</dbReference>
<evidence type="ECO:0000256" key="8">
    <source>
        <dbReference type="ARBA" id="ARBA00022679"/>
    </source>
</evidence>
<dbReference type="UniPathway" id="UPA00241">
    <property type="reaction ID" value="UER00352"/>
</dbReference>
<evidence type="ECO:0000256" key="4">
    <source>
        <dbReference type="ARBA" id="ARBA00005225"/>
    </source>
</evidence>
<accession>A0A2S7T9H5</accession>
<dbReference type="NCBIfam" id="TIGR00671">
    <property type="entry name" value="baf"/>
    <property type="match status" value="1"/>
</dbReference>
<keyword evidence="12 16" id="KW-0630">Potassium</keyword>
<gene>
    <name evidence="16" type="primary">coaX</name>
    <name evidence="17" type="ORF">BST99_13390</name>
</gene>
<proteinExistence type="inferred from homology"/>
<protein>
    <recommendedName>
        <fullName evidence="15 16">Type III pantothenate kinase</fullName>
        <ecNumber evidence="6 16">2.7.1.33</ecNumber>
    </recommendedName>
    <alternativeName>
        <fullName evidence="16">PanK-III</fullName>
    </alternativeName>
    <alternativeName>
        <fullName evidence="16">Pantothenic acid kinase</fullName>
    </alternativeName>
</protein>
<keyword evidence="7 16" id="KW-0963">Cytoplasm</keyword>
<evidence type="ECO:0000313" key="17">
    <source>
        <dbReference type="EMBL" id="PQJ16579.1"/>
    </source>
</evidence>
<keyword evidence="16" id="KW-0479">Metal-binding</keyword>
<comment type="subcellular location">
    <subcellularLocation>
        <location evidence="3 16">Cytoplasm</location>
    </subcellularLocation>
</comment>
<keyword evidence="18" id="KW-1185">Reference proteome</keyword>
<dbReference type="EMBL" id="MQVX01000001">
    <property type="protein sequence ID" value="PQJ16579.1"/>
    <property type="molecule type" value="Genomic_DNA"/>
</dbReference>
<evidence type="ECO:0000256" key="9">
    <source>
        <dbReference type="ARBA" id="ARBA00022741"/>
    </source>
</evidence>
<dbReference type="GO" id="GO:0046872">
    <property type="term" value="F:metal ion binding"/>
    <property type="evidence" value="ECO:0007669"/>
    <property type="project" value="UniProtKB-KW"/>
</dbReference>
<dbReference type="AlphaFoldDB" id="A0A2S7T9H5"/>
<evidence type="ECO:0000256" key="10">
    <source>
        <dbReference type="ARBA" id="ARBA00022777"/>
    </source>
</evidence>
<evidence type="ECO:0000256" key="7">
    <source>
        <dbReference type="ARBA" id="ARBA00022490"/>
    </source>
</evidence>
<sequence>MNLVVDIGNTRVKLGVFEKDRLVFDQVVDHDLLATAVKALFERYPQIEHGFLARVGQCNERHEKLLSLFCSFKLLNTETRLPFVNDYDTPETLGVDRIALVAGAHHHYPHQNTLVIDAGTAITYDLITDRGHYLGGTIAPGLQMRYRALNEFTASLPLLDPQPYKGLLGQNTEDSIHSGVSYAAVCEMDGMINAYKERFPHLTVILTGGDAHFFGKRLKNSIFAHSKILLEGLNFLLEYNK</sequence>
<comment type="subunit">
    <text evidence="5 16">Homodimer.</text>
</comment>
<comment type="cofactor">
    <cofactor evidence="2">
        <name>K(+)</name>
        <dbReference type="ChEBI" id="CHEBI:29103"/>
    </cofactor>
</comment>
<dbReference type="NCBIfam" id="NF009853">
    <property type="entry name" value="PRK13320.1-5"/>
    <property type="match status" value="1"/>
</dbReference>
<dbReference type="GO" id="GO:0004594">
    <property type="term" value="F:pantothenate kinase activity"/>
    <property type="evidence" value="ECO:0007669"/>
    <property type="project" value="UniProtKB-UniRule"/>
</dbReference>
<keyword evidence="13 16" id="KW-0173">Coenzyme A biosynthesis</keyword>
<keyword evidence="9 16" id="KW-0547">Nucleotide-binding</keyword>
<keyword evidence="11 16" id="KW-0067">ATP-binding</keyword>
<evidence type="ECO:0000256" key="16">
    <source>
        <dbReference type="HAMAP-Rule" id="MF_01274"/>
    </source>
</evidence>
<dbReference type="Proteomes" id="UP000239366">
    <property type="component" value="Unassembled WGS sequence"/>
</dbReference>
<keyword evidence="8 16" id="KW-0808">Transferase</keyword>
<dbReference type="EC" id="2.7.1.33" evidence="6 16"/>
<evidence type="ECO:0000256" key="5">
    <source>
        <dbReference type="ARBA" id="ARBA00011738"/>
    </source>
</evidence>
<dbReference type="PANTHER" id="PTHR34265">
    <property type="entry name" value="TYPE III PANTOTHENATE KINASE"/>
    <property type="match status" value="1"/>
</dbReference>
<dbReference type="CDD" id="cd24015">
    <property type="entry name" value="ASKHA_NBD_PanK-III"/>
    <property type="match status" value="1"/>
</dbReference>
<feature type="active site" description="Proton acceptor" evidence="16">
    <location>
        <position position="96"/>
    </location>
</feature>
<comment type="caution">
    <text evidence="17">The sequence shown here is derived from an EMBL/GenBank/DDBJ whole genome shotgun (WGS) entry which is preliminary data.</text>
</comment>
<evidence type="ECO:0000256" key="3">
    <source>
        <dbReference type="ARBA" id="ARBA00004496"/>
    </source>
</evidence>
<organism evidence="17 18">
    <name type="scientific">Aureicoccus marinus</name>
    <dbReference type="NCBI Taxonomy" id="754435"/>
    <lineage>
        <taxon>Bacteria</taxon>
        <taxon>Pseudomonadati</taxon>
        <taxon>Bacteroidota</taxon>
        <taxon>Flavobacteriia</taxon>
        <taxon>Flavobacteriales</taxon>
        <taxon>Flavobacteriaceae</taxon>
        <taxon>Aureicoccus</taxon>
    </lineage>
</organism>
<evidence type="ECO:0000313" key="18">
    <source>
        <dbReference type="Proteomes" id="UP000239366"/>
    </source>
</evidence>
<evidence type="ECO:0000256" key="1">
    <source>
        <dbReference type="ARBA" id="ARBA00001206"/>
    </source>
</evidence>
<dbReference type="InterPro" id="IPR043129">
    <property type="entry name" value="ATPase_NBD"/>
</dbReference>
<keyword evidence="10 16" id="KW-0418">Kinase</keyword>
<evidence type="ECO:0000256" key="14">
    <source>
        <dbReference type="ARBA" id="ARBA00038036"/>
    </source>
</evidence>
<dbReference type="PANTHER" id="PTHR34265:SF1">
    <property type="entry name" value="TYPE III PANTOTHENATE KINASE"/>
    <property type="match status" value="1"/>
</dbReference>
<dbReference type="Gene3D" id="3.30.420.40">
    <property type="match status" value="2"/>
</dbReference>
<comment type="function">
    <text evidence="16">Catalyzes the phosphorylation of pantothenate (Pan), the first step in CoA biosynthesis.</text>
</comment>
<feature type="binding site" evidence="16">
    <location>
        <position position="117"/>
    </location>
    <ligand>
        <name>K(+)</name>
        <dbReference type="ChEBI" id="CHEBI:29103"/>
    </ligand>
</feature>
<evidence type="ECO:0000256" key="2">
    <source>
        <dbReference type="ARBA" id="ARBA00001958"/>
    </source>
</evidence>
<dbReference type="Pfam" id="PF03309">
    <property type="entry name" value="Pan_kinase"/>
    <property type="match status" value="1"/>
</dbReference>
<feature type="binding site" evidence="16">
    <location>
        <begin position="94"/>
        <end position="97"/>
    </location>
    <ligand>
        <name>substrate</name>
    </ligand>
</feature>
<dbReference type="RefSeq" id="WP_105002248.1">
    <property type="nucleotide sequence ID" value="NZ_MQVX01000001.1"/>
</dbReference>
<evidence type="ECO:0000256" key="15">
    <source>
        <dbReference type="ARBA" id="ARBA00040883"/>
    </source>
</evidence>
<evidence type="ECO:0000256" key="11">
    <source>
        <dbReference type="ARBA" id="ARBA00022840"/>
    </source>
</evidence>
<feature type="binding site" evidence="16">
    <location>
        <position position="120"/>
    </location>
    <ligand>
        <name>ATP</name>
        <dbReference type="ChEBI" id="CHEBI:30616"/>
    </ligand>
</feature>
<evidence type="ECO:0000256" key="12">
    <source>
        <dbReference type="ARBA" id="ARBA00022958"/>
    </source>
</evidence>
<dbReference type="HAMAP" id="MF_01274">
    <property type="entry name" value="Pantothen_kinase_3"/>
    <property type="match status" value="1"/>
</dbReference>
<dbReference type="OrthoDB" id="9804707at2"/>
<comment type="similarity">
    <text evidence="14 16">Belongs to the type III pantothenate kinase family.</text>
</comment>
<feature type="binding site" evidence="16">
    <location>
        <position position="87"/>
    </location>
    <ligand>
        <name>substrate</name>
    </ligand>
</feature>
<reference evidence="18" key="1">
    <citation type="submission" date="2016-11" db="EMBL/GenBank/DDBJ databases">
        <title>Trade-off between light-utilization and light-protection in marine flavobacteria.</title>
        <authorList>
            <person name="Kumagai Y."/>
            <person name="Yoshizawa S."/>
            <person name="Kogure K."/>
        </authorList>
    </citation>
    <scope>NUCLEOTIDE SEQUENCE [LARGE SCALE GENOMIC DNA]</scope>
    <source>
        <strain evidence="18">SG-18</strain>
    </source>
</reference>
<dbReference type="InterPro" id="IPR004619">
    <property type="entry name" value="Type_III_PanK"/>
</dbReference>
<evidence type="ECO:0000256" key="13">
    <source>
        <dbReference type="ARBA" id="ARBA00022993"/>
    </source>
</evidence>
<dbReference type="GO" id="GO:0005524">
    <property type="term" value="F:ATP binding"/>
    <property type="evidence" value="ECO:0007669"/>
    <property type="project" value="UniProtKB-UniRule"/>
</dbReference>
<comment type="catalytic activity">
    <reaction evidence="1 16">
        <text>(R)-pantothenate + ATP = (R)-4'-phosphopantothenate + ADP + H(+)</text>
        <dbReference type="Rhea" id="RHEA:16373"/>
        <dbReference type="ChEBI" id="CHEBI:10986"/>
        <dbReference type="ChEBI" id="CHEBI:15378"/>
        <dbReference type="ChEBI" id="CHEBI:29032"/>
        <dbReference type="ChEBI" id="CHEBI:30616"/>
        <dbReference type="ChEBI" id="CHEBI:456216"/>
        <dbReference type="EC" id="2.7.1.33"/>
    </reaction>
</comment>
<dbReference type="GO" id="GO:0015937">
    <property type="term" value="P:coenzyme A biosynthetic process"/>
    <property type="evidence" value="ECO:0007669"/>
    <property type="project" value="UniProtKB-UniRule"/>
</dbReference>
<name>A0A2S7T9H5_9FLAO</name>
<dbReference type="SUPFAM" id="SSF53067">
    <property type="entry name" value="Actin-like ATPase domain"/>
    <property type="match status" value="2"/>
</dbReference>
<feature type="binding site" evidence="16">
    <location>
        <begin position="6"/>
        <end position="13"/>
    </location>
    <ligand>
        <name>ATP</name>
        <dbReference type="ChEBI" id="CHEBI:30616"/>
    </ligand>
</feature>
<feature type="binding site" evidence="16">
    <location>
        <position position="172"/>
    </location>
    <ligand>
        <name>substrate</name>
    </ligand>
</feature>